<dbReference type="Gene3D" id="3.40.50.1820">
    <property type="entry name" value="alpha/beta hydrolase"/>
    <property type="match status" value="1"/>
</dbReference>
<feature type="domain" description="Dienelactone hydrolase" evidence="1">
    <location>
        <begin position="17"/>
        <end position="231"/>
    </location>
</feature>
<dbReference type="InterPro" id="IPR002925">
    <property type="entry name" value="Dienelactn_hydro"/>
</dbReference>
<evidence type="ECO:0000259" key="1">
    <source>
        <dbReference type="Pfam" id="PF01738"/>
    </source>
</evidence>
<proteinExistence type="predicted"/>
<dbReference type="RefSeq" id="WP_079729944.1">
    <property type="nucleotide sequence ID" value="NZ_FVZE01000002.1"/>
</dbReference>
<evidence type="ECO:0000313" key="3">
    <source>
        <dbReference type="Proteomes" id="UP000190989"/>
    </source>
</evidence>
<protein>
    <submittedName>
        <fullName evidence="2">Carboxymethylenebutenolidase</fullName>
    </submittedName>
</protein>
<dbReference type="PANTHER" id="PTHR46623">
    <property type="entry name" value="CARBOXYMETHYLENEBUTENOLIDASE-RELATED"/>
    <property type="match status" value="1"/>
</dbReference>
<dbReference type="SUPFAM" id="SSF53474">
    <property type="entry name" value="alpha/beta-Hydrolases"/>
    <property type="match status" value="1"/>
</dbReference>
<dbReference type="Proteomes" id="UP000190989">
    <property type="component" value="Unassembled WGS sequence"/>
</dbReference>
<accession>A0A1U6HBV1</accession>
<evidence type="ECO:0000313" key="2">
    <source>
        <dbReference type="EMBL" id="SLJ93269.1"/>
    </source>
</evidence>
<dbReference type="EMBL" id="FVZE01000002">
    <property type="protein sequence ID" value="SLJ93269.1"/>
    <property type="molecule type" value="Genomic_DNA"/>
</dbReference>
<sequence length="233" mass="25487">MTTTNTEIPALDGDGMIPAYVAKPEGTPRGAIIVQQEIFGVDAGIRKKADSWASKGYLAVAPDTFWRQKPGVELDADKPEEFQQAIQYMSNHDFDLGIRDIEAVIHWIRREAGVPKVGLVGYCMGGRIAYMAAARTDIDASVGYYGVMIDQMLNEKHAIARPLMLHIPTADGFVPPEAQKTIHDALDDHPKVTLHDYEGLDHGFAAEIGSRRDEAGAKLADERTVAFFAAHIG</sequence>
<name>A0A1U6HBV1_9SPHN</name>
<dbReference type="InterPro" id="IPR051049">
    <property type="entry name" value="Dienelactone_hydrolase-like"/>
</dbReference>
<keyword evidence="3" id="KW-1185">Reference proteome</keyword>
<dbReference type="Pfam" id="PF01738">
    <property type="entry name" value="DLH"/>
    <property type="match status" value="1"/>
</dbReference>
<dbReference type="PANTHER" id="PTHR46623:SF6">
    <property type="entry name" value="ALPHA_BETA-HYDROLASES SUPERFAMILY PROTEIN"/>
    <property type="match status" value="1"/>
</dbReference>
<dbReference type="STRING" id="428990.SAMN06295987_10292"/>
<dbReference type="AlphaFoldDB" id="A0A1U6HBV1"/>
<reference evidence="3" key="1">
    <citation type="submission" date="2017-02" db="EMBL/GenBank/DDBJ databases">
        <authorList>
            <person name="Varghese N."/>
            <person name="Submissions S."/>
        </authorList>
    </citation>
    <scope>NUCLEOTIDE SEQUENCE [LARGE SCALE GENOMIC DNA]</scope>
    <source>
        <strain evidence="3">SM117</strain>
    </source>
</reference>
<dbReference type="InterPro" id="IPR029058">
    <property type="entry name" value="AB_hydrolase_fold"/>
</dbReference>
<gene>
    <name evidence="2" type="ORF">SAMN06295987_10292</name>
</gene>
<dbReference type="GO" id="GO:0016787">
    <property type="term" value="F:hydrolase activity"/>
    <property type="evidence" value="ECO:0007669"/>
    <property type="project" value="InterPro"/>
</dbReference>
<organism evidence="2 3">
    <name type="scientific">Novosphingobium mathurense</name>
    <dbReference type="NCBI Taxonomy" id="428990"/>
    <lineage>
        <taxon>Bacteria</taxon>
        <taxon>Pseudomonadati</taxon>
        <taxon>Pseudomonadota</taxon>
        <taxon>Alphaproteobacteria</taxon>
        <taxon>Sphingomonadales</taxon>
        <taxon>Sphingomonadaceae</taxon>
        <taxon>Novosphingobium</taxon>
    </lineage>
</organism>